<evidence type="ECO:0000256" key="1">
    <source>
        <dbReference type="SAM" id="Coils"/>
    </source>
</evidence>
<comment type="caution">
    <text evidence="3">The sequence shown here is derived from an EMBL/GenBank/DDBJ whole genome shotgun (WGS) entry which is preliminary data.</text>
</comment>
<protein>
    <recommendedName>
        <fullName evidence="2">DUF8206 domain-containing protein</fullName>
    </recommendedName>
</protein>
<dbReference type="PANTHER" id="PTHR32046">
    <property type="entry name" value="G DOMAIN-CONTAINING PROTEIN"/>
    <property type="match status" value="1"/>
</dbReference>
<gene>
    <name evidence="3" type="ORF">RFH988_LOCUS5447</name>
</gene>
<feature type="coiled-coil region" evidence="1">
    <location>
        <begin position="382"/>
        <end position="409"/>
    </location>
</feature>
<proteinExistence type="predicted"/>
<evidence type="ECO:0000259" key="2">
    <source>
        <dbReference type="Pfam" id="PF26633"/>
    </source>
</evidence>
<reference evidence="3" key="1">
    <citation type="submission" date="2021-02" db="EMBL/GenBank/DDBJ databases">
        <authorList>
            <person name="Nowell W R."/>
        </authorList>
    </citation>
    <scope>NUCLEOTIDE SEQUENCE</scope>
</reference>
<dbReference type="OrthoDB" id="2386367at2759"/>
<dbReference type="Gene3D" id="3.40.50.300">
    <property type="entry name" value="P-loop containing nucleotide triphosphate hydrolases"/>
    <property type="match status" value="1"/>
</dbReference>
<dbReference type="Pfam" id="PF26633">
    <property type="entry name" value="DUF8206"/>
    <property type="match status" value="1"/>
</dbReference>
<dbReference type="AlphaFoldDB" id="A0A813UR57"/>
<dbReference type="PANTHER" id="PTHR32046:SF11">
    <property type="entry name" value="IMMUNE-ASSOCIATED NUCLEOTIDE-BINDING PROTEIN 10-LIKE"/>
    <property type="match status" value="1"/>
</dbReference>
<dbReference type="InterPro" id="IPR058519">
    <property type="entry name" value="DUF8206"/>
</dbReference>
<accession>A0A813UR57</accession>
<evidence type="ECO:0000313" key="4">
    <source>
        <dbReference type="Proteomes" id="UP000663882"/>
    </source>
</evidence>
<feature type="domain" description="DUF8206" evidence="2">
    <location>
        <begin position="229"/>
        <end position="307"/>
    </location>
</feature>
<name>A0A813UR57_9BILA</name>
<dbReference type="EMBL" id="CAJNOO010000153">
    <property type="protein sequence ID" value="CAF0831215.1"/>
    <property type="molecule type" value="Genomic_DNA"/>
</dbReference>
<evidence type="ECO:0000313" key="3">
    <source>
        <dbReference type="EMBL" id="CAF0831215.1"/>
    </source>
</evidence>
<sequence length="485" mass="56146">MIDTPGIGDTRGFEQDKKNFTEILSYIAQYKHLNGLCILLKPDEQRLTIPFRFCVNELLRHLPIDSKDNIIFIFTNARSTFFAPGSTTRLIQTMLNEHKRDHGVEIPFSRDNTFLFDNEPFRYLALRKNGITLDELQTQSYIRSWDHSVQEYCRLMSYLVTRPFKAVSSILSLNEAEQLVRMLPRPIAETSKLIEQNIQLAKDHKQKVLENPELASQGIPQNIAVVTRLKHPRTVCVGENCCQMIDVNNEKQIEYICICHEECYLKGVKQETLYDEKLQDCTAMDPRSGDCGVCGCHWLQHKHITYEHKTKRVVMTLNDIDQRISDLRGEASKIQEVYKKVAIFLHANAIVATNDDILEYLQYFIREEQMKQNAGASNADVIAGLVNMMKEFTENMELLKKTLKEQKQSGDMKDVLKPDEVFKLVTTLYKLSITGAQIQQQVEGIRFSEEKHTYQRERYIELPARAASSKVMKELKDIVFIHEDN</sequence>
<organism evidence="3 4">
    <name type="scientific">Rotaria sordida</name>
    <dbReference type="NCBI Taxonomy" id="392033"/>
    <lineage>
        <taxon>Eukaryota</taxon>
        <taxon>Metazoa</taxon>
        <taxon>Spiralia</taxon>
        <taxon>Gnathifera</taxon>
        <taxon>Rotifera</taxon>
        <taxon>Eurotatoria</taxon>
        <taxon>Bdelloidea</taxon>
        <taxon>Philodinida</taxon>
        <taxon>Philodinidae</taxon>
        <taxon>Rotaria</taxon>
    </lineage>
</organism>
<dbReference type="InterPro" id="IPR027417">
    <property type="entry name" value="P-loop_NTPase"/>
</dbReference>
<dbReference type="Proteomes" id="UP000663882">
    <property type="component" value="Unassembled WGS sequence"/>
</dbReference>
<keyword evidence="1" id="KW-0175">Coiled coil</keyword>